<proteinExistence type="predicted"/>
<evidence type="ECO:0000313" key="1">
    <source>
        <dbReference type="EMBL" id="SFD33438.1"/>
    </source>
</evidence>
<dbReference type="OrthoDB" id="9945266at2"/>
<reference evidence="1 2" key="1">
    <citation type="submission" date="2016-10" db="EMBL/GenBank/DDBJ databases">
        <authorList>
            <person name="de Groot N.N."/>
        </authorList>
    </citation>
    <scope>NUCLEOTIDE SEQUENCE [LARGE SCALE GENOMIC DNA]</scope>
    <source>
        <strain evidence="1 2">AR67</strain>
    </source>
</reference>
<evidence type="ECO:0000313" key="2">
    <source>
        <dbReference type="Proteomes" id="UP000182192"/>
    </source>
</evidence>
<accession>A0A1I1RMB0</accession>
<dbReference type="Proteomes" id="UP000182192">
    <property type="component" value="Unassembled WGS sequence"/>
</dbReference>
<name>A0A1I1RMB0_RUMAL</name>
<protein>
    <submittedName>
        <fullName evidence="1">Uncharacterized protein</fullName>
    </submittedName>
</protein>
<gene>
    <name evidence="1" type="ORF">SAMN02910406_03693</name>
</gene>
<dbReference type="EMBL" id="FOKQ01000066">
    <property type="protein sequence ID" value="SFD33438.1"/>
    <property type="molecule type" value="Genomic_DNA"/>
</dbReference>
<dbReference type="AlphaFoldDB" id="A0A1I1RMB0"/>
<sequence>MNKNIKDANVKAATIGEKVRIRVGDYFSDDNSGLEFFDVSREAYYDLCEYNVLMRTCTKERTDENDVRIDIKKLYPHLCSKKTKVFVTREMYESQMDHVKNRRTVLIKVKDMQKDYRDCPVFMEVTNELCMTLAAYRNEDNAEDKNYNNRCDGLGFDEDIRGEMDGIYTSDNTEKIERYLTVKRVFEQYGEILCRRAIKYLIYDQNAAQIARSENVSPKSVWESVNKIKAIVRSYGKEYFGLA</sequence>
<dbReference type="RefSeq" id="WP_074963410.1">
    <property type="nucleotide sequence ID" value="NZ_FOKQ01000066.1"/>
</dbReference>
<organism evidence="1 2">
    <name type="scientific">Ruminococcus albus</name>
    <dbReference type="NCBI Taxonomy" id="1264"/>
    <lineage>
        <taxon>Bacteria</taxon>
        <taxon>Bacillati</taxon>
        <taxon>Bacillota</taxon>
        <taxon>Clostridia</taxon>
        <taxon>Eubacteriales</taxon>
        <taxon>Oscillospiraceae</taxon>
        <taxon>Ruminococcus</taxon>
    </lineage>
</organism>